<organism evidence="3 4">
    <name type="scientific">Lusitaniella coriacea LEGE 07157</name>
    <dbReference type="NCBI Taxonomy" id="945747"/>
    <lineage>
        <taxon>Bacteria</taxon>
        <taxon>Bacillati</taxon>
        <taxon>Cyanobacteriota</taxon>
        <taxon>Cyanophyceae</taxon>
        <taxon>Spirulinales</taxon>
        <taxon>Lusitaniellaceae</taxon>
        <taxon>Lusitaniella</taxon>
    </lineage>
</organism>
<dbReference type="SMART" id="SM00912">
    <property type="entry name" value="Haemagg_act"/>
    <property type="match status" value="1"/>
</dbReference>
<evidence type="ECO:0000313" key="4">
    <source>
        <dbReference type="Proteomes" id="UP000654482"/>
    </source>
</evidence>
<dbReference type="RefSeq" id="WP_194029727.1">
    <property type="nucleotide sequence ID" value="NZ_JADEWZ010000016.1"/>
</dbReference>
<dbReference type="Pfam" id="PF05860">
    <property type="entry name" value="TPS"/>
    <property type="match status" value="1"/>
</dbReference>
<accession>A0A8J7DWQ6</accession>
<gene>
    <name evidence="3" type="ORF">IQ249_12045</name>
</gene>
<dbReference type="InterPro" id="IPR012334">
    <property type="entry name" value="Pectin_lyas_fold"/>
</dbReference>
<dbReference type="Proteomes" id="UP000654482">
    <property type="component" value="Unassembled WGS sequence"/>
</dbReference>
<reference evidence="3" key="1">
    <citation type="submission" date="2020-10" db="EMBL/GenBank/DDBJ databases">
        <authorList>
            <person name="Castelo-Branco R."/>
            <person name="Eusebio N."/>
            <person name="Adriana R."/>
            <person name="Vieira A."/>
            <person name="Brugerolle De Fraissinette N."/>
            <person name="Rezende De Castro R."/>
            <person name="Schneider M.P."/>
            <person name="Vasconcelos V."/>
            <person name="Leao P.N."/>
        </authorList>
    </citation>
    <scope>NUCLEOTIDE SEQUENCE</scope>
    <source>
        <strain evidence="3">LEGE 07157</strain>
    </source>
</reference>
<feature type="region of interest" description="Disordered" evidence="1">
    <location>
        <begin position="1106"/>
        <end position="1136"/>
    </location>
</feature>
<dbReference type="Gene3D" id="2.160.20.10">
    <property type="entry name" value="Single-stranded right-handed beta-helix, Pectin lyase-like"/>
    <property type="match status" value="3"/>
</dbReference>
<evidence type="ECO:0000259" key="2">
    <source>
        <dbReference type="SMART" id="SM00912"/>
    </source>
</evidence>
<dbReference type="InterPro" id="IPR008638">
    <property type="entry name" value="FhaB/CdiA-like_TPS"/>
</dbReference>
<feature type="compositionally biased region" description="Basic and acidic residues" evidence="1">
    <location>
        <begin position="1117"/>
        <end position="1131"/>
    </location>
</feature>
<dbReference type="NCBIfam" id="TIGR01901">
    <property type="entry name" value="adhes_NPXG"/>
    <property type="match status" value="1"/>
</dbReference>
<dbReference type="AlphaFoldDB" id="A0A8J7DWQ6"/>
<proteinExistence type="predicted"/>
<comment type="caution">
    <text evidence="3">The sequence shown here is derived from an EMBL/GenBank/DDBJ whole genome shotgun (WGS) entry which is preliminary data.</text>
</comment>
<feature type="domain" description="Filamentous haemagglutinin FhaB/tRNA nuclease CdiA-like TPS" evidence="2">
    <location>
        <begin position="69"/>
        <end position="176"/>
    </location>
</feature>
<dbReference type="EMBL" id="JADEWZ010000016">
    <property type="protein sequence ID" value="MBE9116632.1"/>
    <property type="molecule type" value="Genomic_DNA"/>
</dbReference>
<dbReference type="SUPFAM" id="SSF51126">
    <property type="entry name" value="Pectin lyase-like"/>
    <property type="match status" value="2"/>
</dbReference>
<protein>
    <submittedName>
        <fullName evidence="3">Filamentous hemagglutinin N-terminal domain-containing protein</fullName>
    </submittedName>
</protein>
<evidence type="ECO:0000313" key="3">
    <source>
        <dbReference type="EMBL" id="MBE9116632.1"/>
    </source>
</evidence>
<sequence>MKFRFFLPPTGISIESSSRKQRGWIQCKHGHFKSYFLKILEIAEYLLLASGLSGQSVEAQLIPDNTLDAENSIVTPLDGLRRVDGGAVRGINLFHSFLEFNVSNGGSVYFANPTGIENILTRVTGSNSSNILGTLGVLGNANLFLLNPNGIYFGANSRLDVSGSFLATTADGIQLGDSGYFSATDIPGSQLLSVQPGALFTNALRNWTAQINNQGNLSVGAGQTLTLFADETINSGSLTAPGGTVRVLGDRVTLLFPGKIDVSSPFGGGTALIGGDYQGQGTIPTARETFVGSGVTINADGLNAGDGGKVIVWSDESTEFLGSISARGGELGGNGGFAEVSGLKTLNFQGQVDTLAPNGNPGMLLLDPTNITVINGAGTFTDLTQVDNTADPDIGANTIDVALINNAATNVTLQATNDINFNAVITMTTPGVGLAAQAGSDIAVNQSISTTGGAVTLDAGQNIALNNGAEINTFPTVGGTGGDVTLNAGSSVTLNANSRINTGFPDLNAPIDGQAGNISIIGRDRVSLTNSEVTARSFNDTVDPDNFTTVEIAASQGSVFFDNSTTSATNLGAGFAGDVNISGRDTISIVNGSGVFSNGRLGRIFIGSTSAFPNSISPNRVEIASGSTIFASNLASGAPAGNPIRAGDIRINALSEILVDSSVVRTSTARRGDAGRIVLESEAGEILVNNSLISSEVANIGIGDAGIVGLFANSLAARRSNIAAGTSGQGDAGGILVQVSDAVFLSDETTLRSNVEQGGMGDGGLIAIEGRSLTMTGGAQIQSAVFRADNNNPGGRGNGGGILVETTDSVNLIGFSRNPFLRTGLFASTEEGAVGSGGNIIVETNNLLVLDGAIINAQTQNANNAGNIFLNLDGILFVEDFGLITTSGLSTGDPGNIFITARGLLLDRGGRIEAISNSGRNADIFLVLDVGALLFRDSAITTEARNDGSGGNIEIFAGVAVLANFINNGDIVANAFAGSGGSVAVRTLLFRSFNPTGRTSDSDATASSEFGVQGTRSIEEQFDKLPEIPADLLNVETLNQDICALRDGKIAGGSSFVIPGSGGLPQNPTQTLTPVTGTVEWANRGSGATGQTTSQQRIVSPVVVRDPGRDLPSAARAQEESNERGSPKEIRQAQGWKVNPDGTVMLVANIPLANASPSILTYPGCSSELVKEE</sequence>
<keyword evidence="4" id="KW-1185">Reference proteome</keyword>
<name>A0A8J7DWQ6_9CYAN</name>
<evidence type="ECO:0000256" key="1">
    <source>
        <dbReference type="SAM" id="MobiDB-lite"/>
    </source>
</evidence>
<dbReference type="InterPro" id="IPR011050">
    <property type="entry name" value="Pectin_lyase_fold/virulence"/>
</dbReference>